<reference evidence="1 2" key="1">
    <citation type="submission" date="2017-04" db="EMBL/GenBank/DDBJ databases">
        <authorList>
            <person name="Afonso C.L."/>
            <person name="Miller P.J."/>
            <person name="Scott M.A."/>
            <person name="Spackman E."/>
            <person name="Goraichik I."/>
            <person name="Dimitrov K.M."/>
            <person name="Suarez D.L."/>
            <person name="Swayne D.E."/>
        </authorList>
    </citation>
    <scope>NUCLEOTIDE SEQUENCE [LARGE SCALE GENOMIC DNA]</scope>
    <source>
        <strain evidence="1 2">CGMCC 1.12644</strain>
    </source>
</reference>
<dbReference type="InterPro" id="IPR027417">
    <property type="entry name" value="P-loop_NTPase"/>
</dbReference>
<dbReference type="EMBL" id="FWYD01000018">
    <property type="protein sequence ID" value="SMD00885.1"/>
    <property type="molecule type" value="Genomic_DNA"/>
</dbReference>
<keyword evidence="2" id="KW-1185">Reference proteome</keyword>
<accession>A0A1W2DTL6</accession>
<gene>
    <name evidence="1" type="ORF">SAMN06295998_1182</name>
</gene>
<evidence type="ECO:0000313" key="2">
    <source>
        <dbReference type="Proteomes" id="UP000192330"/>
    </source>
</evidence>
<evidence type="ECO:0000313" key="1">
    <source>
        <dbReference type="EMBL" id="SMD00885.1"/>
    </source>
</evidence>
<protein>
    <recommendedName>
        <fullName evidence="3">ATP-binding protein</fullName>
    </recommendedName>
</protein>
<dbReference type="Proteomes" id="UP000192330">
    <property type="component" value="Unassembled WGS sequence"/>
</dbReference>
<dbReference type="SUPFAM" id="SSF52540">
    <property type="entry name" value="P-loop containing nucleoside triphosphate hydrolases"/>
    <property type="match status" value="1"/>
</dbReference>
<dbReference type="OrthoDB" id="9757917at2"/>
<dbReference type="STRING" id="1387277.SAMN06295998_1182"/>
<organism evidence="1 2">
    <name type="scientific">Primorskyibacter flagellatus</name>
    <dbReference type="NCBI Taxonomy" id="1387277"/>
    <lineage>
        <taxon>Bacteria</taxon>
        <taxon>Pseudomonadati</taxon>
        <taxon>Pseudomonadota</taxon>
        <taxon>Alphaproteobacteria</taxon>
        <taxon>Rhodobacterales</taxon>
        <taxon>Roseobacteraceae</taxon>
        <taxon>Primorskyibacter</taxon>
    </lineage>
</organism>
<proteinExistence type="predicted"/>
<evidence type="ECO:0008006" key="3">
    <source>
        <dbReference type="Google" id="ProtNLM"/>
    </source>
</evidence>
<dbReference type="RefSeq" id="WP_084353999.1">
    <property type="nucleotide sequence ID" value="NZ_FWYD01000018.1"/>
</dbReference>
<name>A0A1W2DTL6_9RHOB</name>
<sequence length="1518" mass="172555">MEFSKINEFGKGKSGSFEALVKVLARREQPEHSIEFQPNDGRGGDGGVEAIWINSDGTKIGYQAKYFETLGNAQWTQMDKSVATALENHPQLTSYIFALPFDLTPKRKQGRSGDKSQQEKWDERVAKWKALAAKNSITIEFELWDETALTDKLLQEGNGPLVKLWFGGDVLDDQWFEKQVASATLKLDDRFNPDDHVEVSTASMFDAIVRGPAAVNRLHKAFNDLANNRVPTIEFTTTSLAPDQAALKAMTDGWDNLVAMRPSIDFAPDQDWVWPQAQEAVGQLRDATWKLEHPYNSMDRESVDEKDRNKLEVVSRSFRDLSSATSALGSVLRDRDWLAEAKRCALVFGEAGSGKSHLLGQTASERVREGLPTVVVLGQDLSEAPFWPQFGDVLGLTGKTAEDILGVLNASGERKGQRILLLFDAINEGVGASYWMHWLPEVVAALRNYPYIAAVFSCRDVYTQYAIPKALLETLPVYRVEGFITPDERERAAIQYLDKKGISRPNTPWLSPEFSNPLFLKSTSEALLSKGETEFPRGLRGLSELMLLYLEGLSVRTGLRTINAGDMSKALTQYVRGIAVQMANDGNDYVTVEKAHQIAEEHFGNRQPPEGKTWLDVFTETSLLRRDPPPYSKDFDPLDPPSELIRFSFQRFQDFLMADTLIAKIIDMKASTLTADEDASNSPGEEFLHSGPLNFIFYDGDPEGNIRYDYAGLVGALSTIYPEKIGCEFAMSLPNWEQKWEQGNSVQDGFGESFKWRRLDAFTKDTRELLNRLDEYFVDPIGLLLEVSMTIGHPFNAERLHDHLGRFKLAERDSYWTQWINWSSREEFSQIDRIVSWALSSLDRQSDERHLQLASLVLAWSLSSSHMTLRDRATKALITVFLKQPDTFEFVLSKMHDCDDPYIIERLYAAAFGACCIDPTSERLKHYSQQVFAKVFAYGKPPVALLTRDYALGLIELAESKTALSEGIQIADCYPPFGSDEPEFDLTKEQVEAIADQRGGKSIFQSASSEWGDYGKYSIPGRVSNFLTTRLSDPAPLSATEIKDRFEAEVISPYPDRVQALEAYNQASIIPIKFYLKIIDPAGVVEGTEAIELDTEKDEDAITKEDALSGLRALLSDDENRRLTDEYFNDAAGHGDYSKTSVDQCRLWITKRAYELGWTKELFPRDGHGGGYSRHENDLERIGKKYQRIALDELQARLADNYWTIEGWPERPHQFKYSHNEYRRNIEPTVLPTETRYHPGMRLDAGWMSEPMITLPKVQEADLKQWPFTEDPTQSMSEKLVRVDANGKRWLVLYEFHQAEEYYSKPTNRGHGKRYDEFRFFYCVLLKKGYASEFAAYLEREGHLNVHDFQPRGFTNGPYLGEAYWRDTWQGEKFDKHIWKAPAGCEFAIPISNYHWESNLDKTLPDGFSNYMPQKWFADELGVNMSGRGPQYFEDANGNTVLQSQRPCEHQTAVVIDEAVLLRYVDEHEVEPVWIMVAERNTWPGGVNDVSSYRRSEGAVWLDGTDWQQVGWNNDTNR</sequence>